<sequence>MRYRMTFAIGLAVGYVLGSKAGRERYEQIKKTAQRVADNPRFQQTAGVVNAQVSKVADMARHRVGDTLQQRIPFLHGQERHPDSGTGWPDETATDRPGQAGLGQKRADETGIPY</sequence>
<feature type="compositionally biased region" description="Basic and acidic residues" evidence="1">
    <location>
        <begin position="105"/>
        <end position="114"/>
    </location>
</feature>
<dbReference type="EMBL" id="JBITMB010000007">
    <property type="protein sequence ID" value="MFI7443811.1"/>
    <property type="molecule type" value="Genomic_DNA"/>
</dbReference>
<keyword evidence="3" id="KW-1185">Reference proteome</keyword>
<dbReference type="Proteomes" id="UP001612928">
    <property type="component" value="Unassembled WGS sequence"/>
</dbReference>
<gene>
    <name evidence="2" type="ORF">ACIBP5_27895</name>
</gene>
<evidence type="ECO:0000313" key="2">
    <source>
        <dbReference type="EMBL" id="MFI7443811.1"/>
    </source>
</evidence>
<evidence type="ECO:0000313" key="3">
    <source>
        <dbReference type="Proteomes" id="UP001612928"/>
    </source>
</evidence>
<comment type="caution">
    <text evidence="2">The sequence shown here is derived from an EMBL/GenBank/DDBJ whole genome shotgun (WGS) entry which is preliminary data.</text>
</comment>
<evidence type="ECO:0000256" key="1">
    <source>
        <dbReference type="SAM" id="MobiDB-lite"/>
    </source>
</evidence>
<dbReference type="RefSeq" id="WP_101783350.1">
    <property type="nucleotide sequence ID" value="NZ_JBITMB010000007.1"/>
</dbReference>
<reference evidence="2 3" key="1">
    <citation type="submission" date="2024-10" db="EMBL/GenBank/DDBJ databases">
        <title>The Natural Products Discovery Center: Release of the First 8490 Sequenced Strains for Exploring Actinobacteria Biosynthetic Diversity.</title>
        <authorList>
            <person name="Kalkreuter E."/>
            <person name="Kautsar S.A."/>
            <person name="Yang D."/>
            <person name="Bader C.D."/>
            <person name="Teijaro C.N."/>
            <person name="Fluegel L."/>
            <person name="Davis C.M."/>
            <person name="Simpson J.R."/>
            <person name="Lauterbach L."/>
            <person name="Steele A.D."/>
            <person name="Gui C."/>
            <person name="Meng S."/>
            <person name="Li G."/>
            <person name="Viehrig K."/>
            <person name="Ye F."/>
            <person name="Su P."/>
            <person name="Kiefer A.F."/>
            <person name="Nichols A."/>
            <person name="Cepeda A.J."/>
            <person name="Yan W."/>
            <person name="Fan B."/>
            <person name="Jiang Y."/>
            <person name="Adhikari A."/>
            <person name="Zheng C.-J."/>
            <person name="Schuster L."/>
            <person name="Cowan T.M."/>
            <person name="Smanski M.J."/>
            <person name="Chevrette M.G."/>
            <person name="De Carvalho L.P.S."/>
            <person name="Shen B."/>
        </authorList>
    </citation>
    <scope>NUCLEOTIDE SEQUENCE [LARGE SCALE GENOMIC DNA]</scope>
    <source>
        <strain evidence="2 3">NPDC049503</strain>
    </source>
</reference>
<organism evidence="2 3">
    <name type="scientific">Nonomuraea indica</name>
    <dbReference type="NCBI Taxonomy" id="1581193"/>
    <lineage>
        <taxon>Bacteria</taxon>
        <taxon>Bacillati</taxon>
        <taxon>Actinomycetota</taxon>
        <taxon>Actinomycetes</taxon>
        <taxon>Streptosporangiales</taxon>
        <taxon>Streptosporangiaceae</taxon>
        <taxon>Nonomuraea</taxon>
    </lineage>
</organism>
<proteinExistence type="predicted"/>
<name>A0ABW8AAM7_9ACTN</name>
<feature type="region of interest" description="Disordered" evidence="1">
    <location>
        <begin position="72"/>
        <end position="114"/>
    </location>
</feature>
<accession>A0ABW8AAM7</accession>
<protein>
    <submittedName>
        <fullName evidence="2">YtxH domain-containing protein</fullName>
    </submittedName>
</protein>